<sequence>MIEFAGVSLQDCITKELLMNSKLTRTILLALTLGFFVVWVLEFRRTTMFESYWLLLLSILCLLTFQFSRLKASLLAKKEPEMKVDVKKPKPVKSAKK</sequence>
<accession>A0A1T5FDM1</accession>
<keyword evidence="1" id="KW-1133">Transmembrane helix</keyword>
<dbReference type="Proteomes" id="UP000190897">
    <property type="component" value="Unassembled WGS sequence"/>
</dbReference>
<evidence type="ECO:0000313" key="2">
    <source>
        <dbReference type="EMBL" id="SKB94158.1"/>
    </source>
</evidence>
<evidence type="ECO:0000256" key="1">
    <source>
        <dbReference type="SAM" id="Phobius"/>
    </source>
</evidence>
<reference evidence="3" key="1">
    <citation type="submission" date="2017-02" db="EMBL/GenBank/DDBJ databases">
        <authorList>
            <person name="Varghese N."/>
            <person name="Submissions S."/>
        </authorList>
    </citation>
    <scope>NUCLEOTIDE SEQUENCE [LARGE SCALE GENOMIC DNA]</scope>
    <source>
        <strain evidence="3">DSM 22270</strain>
    </source>
</reference>
<feature type="transmembrane region" description="Helical" evidence="1">
    <location>
        <begin position="53"/>
        <end position="70"/>
    </location>
</feature>
<keyword evidence="3" id="KW-1185">Reference proteome</keyword>
<keyword evidence="1" id="KW-0812">Transmembrane</keyword>
<dbReference type="STRING" id="651661.SAMN05660293_03070"/>
<name>A0A1T5FDM1_9BACT</name>
<dbReference type="AlphaFoldDB" id="A0A1T5FDM1"/>
<dbReference type="EMBL" id="FUZA01000003">
    <property type="protein sequence ID" value="SKB94158.1"/>
    <property type="molecule type" value="Genomic_DNA"/>
</dbReference>
<protein>
    <submittedName>
        <fullName evidence="2">Uncharacterized protein</fullName>
    </submittedName>
</protein>
<feature type="transmembrane region" description="Helical" evidence="1">
    <location>
        <begin position="23"/>
        <end position="41"/>
    </location>
</feature>
<keyword evidence="1" id="KW-0472">Membrane</keyword>
<organism evidence="2 3">
    <name type="scientific">Dyadobacter psychrophilus</name>
    <dbReference type="NCBI Taxonomy" id="651661"/>
    <lineage>
        <taxon>Bacteria</taxon>
        <taxon>Pseudomonadati</taxon>
        <taxon>Bacteroidota</taxon>
        <taxon>Cytophagia</taxon>
        <taxon>Cytophagales</taxon>
        <taxon>Spirosomataceae</taxon>
        <taxon>Dyadobacter</taxon>
    </lineage>
</organism>
<gene>
    <name evidence="2" type="ORF">SAMN05660293_03070</name>
</gene>
<dbReference type="RefSeq" id="WP_082215595.1">
    <property type="nucleotide sequence ID" value="NZ_FUZA01000003.1"/>
</dbReference>
<proteinExistence type="predicted"/>
<dbReference type="OrthoDB" id="964376at2"/>
<evidence type="ECO:0000313" key="3">
    <source>
        <dbReference type="Proteomes" id="UP000190897"/>
    </source>
</evidence>